<keyword evidence="4" id="KW-0808">Transferase</keyword>
<evidence type="ECO:0000313" key="3">
    <source>
        <dbReference type="EMBL" id="XBH11763.1"/>
    </source>
</evidence>
<evidence type="ECO:0000259" key="2">
    <source>
        <dbReference type="Pfam" id="PF01757"/>
    </source>
</evidence>
<gene>
    <name evidence="3" type="ORF">P4G45_10210</name>
    <name evidence="4" type="ORF">P8936_10240</name>
</gene>
<dbReference type="GO" id="GO:0000271">
    <property type="term" value="P:polysaccharide biosynthetic process"/>
    <property type="evidence" value="ECO:0007669"/>
    <property type="project" value="TreeGrafter"/>
</dbReference>
<organism evidence="4">
    <name type="scientific">Edaphobacter paludis</name>
    <dbReference type="NCBI Taxonomy" id="3035702"/>
    <lineage>
        <taxon>Bacteria</taxon>
        <taxon>Pseudomonadati</taxon>
        <taxon>Acidobacteriota</taxon>
        <taxon>Terriglobia</taxon>
        <taxon>Terriglobales</taxon>
        <taxon>Acidobacteriaceae</taxon>
        <taxon>Edaphobacter</taxon>
    </lineage>
</organism>
<dbReference type="AlphaFoldDB" id="A0AAU7DCD0"/>
<dbReference type="KEGG" id="epl:P4G45_10210"/>
<keyword evidence="4" id="KW-0012">Acyltransferase</keyword>
<feature type="transmembrane region" description="Helical" evidence="1">
    <location>
        <begin position="275"/>
        <end position="294"/>
    </location>
</feature>
<dbReference type="EC" id="2.3.-.-" evidence="4"/>
<dbReference type="PANTHER" id="PTHR23028">
    <property type="entry name" value="ACETYLTRANSFERASE"/>
    <property type="match status" value="1"/>
</dbReference>
<evidence type="ECO:0000313" key="4">
    <source>
        <dbReference type="EMBL" id="XBH15295.1"/>
    </source>
</evidence>
<feature type="transmembrane region" description="Helical" evidence="1">
    <location>
        <begin position="20"/>
        <end position="46"/>
    </location>
</feature>
<feature type="transmembrane region" description="Helical" evidence="1">
    <location>
        <begin position="141"/>
        <end position="162"/>
    </location>
</feature>
<reference evidence="4" key="1">
    <citation type="submission" date="2023-03" db="EMBL/GenBank/DDBJ databases">
        <title>Edaphobacter sp.</title>
        <authorList>
            <person name="Huber K.J."/>
            <person name="Papendorf J."/>
            <person name="Pilke C."/>
            <person name="Bunk B."/>
            <person name="Sproeer C."/>
            <person name="Pester M."/>
        </authorList>
    </citation>
    <scope>NUCLEOTIDE SEQUENCE</scope>
    <source>
        <strain evidence="3">DSM 109919</strain>
        <strain evidence="4">DSM 109920</strain>
    </source>
</reference>
<dbReference type="EMBL" id="CP121194">
    <property type="protein sequence ID" value="XBH11763.1"/>
    <property type="molecule type" value="Genomic_DNA"/>
</dbReference>
<feature type="transmembrane region" description="Helical" evidence="1">
    <location>
        <begin position="58"/>
        <end position="75"/>
    </location>
</feature>
<feature type="transmembrane region" description="Helical" evidence="1">
    <location>
        <begin position="168"/>
        <end position="192"/>
    </location>
</feature>
<dbReference type="EMBL" id="CP121195">
    <property type="protein sequence ID" value="XBH15295.1"/>
    <property type="molecule type" value="Genomic_DNA"/>
</dbReference>
<accession>A0AAU7DCD0</accession>
<keyword evidence="1" id="KW-0472">Membrane</keyword>
<protein>
    <submittedName>
        <fullName evidence="4">Acyltransferase</fullName>
        <ecNumber evidence="4">2.3.-.-</ecNumber>
    </submittedName>
</protein>
<dbReference type="GO" id="GO:0016747">
    <property type="term" value="F:acyltransferase activity, transferring groups other than amino-acyl groups"/>
    <property type="evidence" value="ECO:0007669"/>
    <property type="project" value="InterPro"/>
</dbReference>
<feature type="transmembrane region" description="Helical" evidence="1">
    <location>
        <begin position="232"/>
        <end position="254"/>
    </location>
</feature>
<dbReference type="PANTHER" id="PTHR23028:SF53">
    <property type="entry name" value="ACYL_TRANSF_3 DOMAIN-CONTAINING PROTEIN"/>
    <property type="match status" value="1"/>
</dbReference>
<dbReference type="Pfam" id="PF01757">
    <property type="entry name" value="Acyl_transf_3"/>
    <property type="match status" value="1"/>
</dbReference>
<dbReference type="InterPro" id="IPR002656">
    <property type="entry name" value="Acyl_transf_3_dom"/>
</dbReference>
<dbReference type="InterPro" id="IPR050879">
    <property type="entry name" value="Acyltransferase_3"/>
</dbReference>
<proteinExistence type="predicted"/>
<evidence type="ECO:0000256" key="1">
    <source>
        <dbReference type="SAM" id="Phobius"/>
    </source>
</evidence>
<name>A0AAU7DCD0_9BACT</name>
<feature type="transmembrane region" description="Helical" evidence="1">
    <location>
        <begin position="204"/>
        <end position="226"/>
    </location>
</feature>
<feature type="domain" description="Acyltransferase 3" evidence="2">
    <location>
        <begin position="18"/>
        <end position="328"/>
    </location>
</feature>
<accession>A0AAU7D3E7</accession>
<dbReference type="GO" id="GO:0016020">
    <property type="term" value="C:membrane"/>
    <property type="evidence" value="ECO:0007669"/>
    <property type="project" value="TreeGrafter"/>
</dbReference>
<sequence>MVEFQYRQPNLRFPHAVRASSYVGVNLFFALSGFLITGILLDTLHISHFFKTFYARRVLRIFPLYYGVLLLMLLFTRPLHLLWNGWQYFFLTYTSNLVLWSRPPLILPHFNINHFWSLQVEEQFYLIWPLIIYRVRKLQSLIRISVITCVIVLLIRVGLVAARPYFHNIYLTSTPTFSCVDNLLFGCCLCFLLRTSMRHKVFALAPRVLAGCAVVLLCAAILNHGLIWETSIFIPTLGFSLIGIASASIIAMTLRAGSHTEHFFNNGVLRFFGKYSYGLYVFHYTLDLILTGPIRDFIDARFHSKALGVLVGAIVVTLASIAVALLSYRFYESRFLHLKKYFSYSKPDVLANR</sequence>
<keyword evidence="1" id="KW-1133">Transmembrane helix</keyword>
<dbReference type="RefSeq" id="WP_348269247.1">
    <property type="nucleotide sequence ID" value="NZ_CP121194.1"/>
</dbReference>
<keyword evidence="1" id="KW-0812">Transmembrane</keyword>
<feature type="transmembrane region" description="Helical" evidence="1">
    <location>
        <begin position="306"/>
        <end position="331"/>
    </location>
</feature>